<protein>
    <submittedName>
        <fullName evidence="1">Uncharacterized protein</fullName>
    </submittedName>
</protein>
<accession>A0A4Y2AZ36</accession>
<dbReference type="EMBL" id="BGPR01000036">
    <property type="protein sequence ID" value="GBL84335.1"/>
    <property type="molecule type" value="Genomic_DNA"/>
</dbReference>
<gene>
    <name evidence="1" type="ORF">AVEN_118698_1</name>
</gene>
<dbReference type="Proteomes" id="UP000499080">
    <property type="component" value="Unassembled WGS sequence"/>
</dbReference>
<reference evidence="1 2" key="1">
    <citation type="journal article" date="2019" name="Sci. Rep.">
        <title>Orb-weaving spider Araneus ventricosus genome elucidates the spidroin gene catalogue.</title>
        <authorList>
            <person name="Kono N."/>
            <person name="Nakamura H."/>
            <person name="Ohtoshi R."/>
            <person name="Moran D.A.P."/>
            <person name="Shinohara A."/>
            <person name="Yoshida Y."/>
            <person name="Fujiwara M."/>
            <person name="Mori M."/>
            <person name="Tomita M."/>
            <person name="Arakawa K."/>
        </authorList>
    </citation>
    <scope>NUCLEOTIDE SEQUENCE [LARGE SCALE GENOMIC DNA]</scope>
</reference>
<keyword evidence="2" id="KW-1185">Reference proteome</keyword>
<sequence>MGKSTSGLVGLHVHRVAIFGWQQSLLKSYFDLARGVFQSQKQVRRLPNYTFFGTRVIRRARVDKMERFSLPRHNLSSAAAVFALLCGACGLDGFAGGGELEYRKNAVPPDIYGPNASNCRRNEPFVVSKCCGKSNDALG</sequence>
<organism evidence="1 2">
    <name type="scientific">Araneus ventricosus</name>
    <name type="common">Orbweaver spider</name>
    <name type="synonym">Epeira ventricosa</name>
    <dbReference type="NCBI Taxonomy" id="182803"/>
    <lineage>
        <taxon>Eukaryota</taxon>
        <taxon>Metazoa</taxon>
        <taxon>Ecdysozoa</taxon>
        <taxon>Arthropoda</taxon>
        <taxon>Chelicerata</taxon>
        <taxon>Arachnida</taxon>
        <taxon>Araneae</taxon>
        <taxon>Araneomorphae</taxon>
        <taxon>Entelegynae</taxon>
        <taxon>Araneoidea</taxon>
        <taxon>Araneidae</taxon>
        <taxon>Araneus</taxon>
    </lineage>
</organism>
<proteinExistence type="predicted"/>
<dbReference type="AlphaFoldDB" id="A0A4Y2AZ36"/>
<comment type="caution">
    <text evidence="1">The sequence shown here is derived from an EMBL/GenBank/DDBJ whole genome shotgun (WGS) entry which is preliminary data.</text>
</comment>
<evidence type="ECO:0000313" key="2">
    <source>
        <dbReference type="Proteomes" id="UP000499080"/>
    </source>
</evidence>
<name>A0A4Y2AZ36_ARAVE</name>
<evidence type="ECO:0000313" key="1">
    <source>
        <dbReference type="EMBL" id="GBL84335.1"/>
    </source>
</evidence>